<protein>
    <submittedName>
        <fullName evidence="6">IclR family transcriptional regulator</fullName>
    </submittedName>
</protein>
<dbReference type="SMART" id="SM00346">
    <property type="entry name" value="HTH_ICLR"/>
    <property type="match status" value="1"/>
</dbReference>
<feature type="domain" description="HTH iclR-type" evidence="4">
    <location>
        <begin position="23"/>
        <end position="86"/>
    </location>
</feature>
<dbReference type="Gene3D" id="1.10.10.10">
    <property type="entry name" value="Winged helix-like DNA-binding domain superfamily/Winged helix DNA-binding domain"/>
    <property type="match status" value="1"/>
</dbReference>
<dbReference type="Pfam" id="PF01614">
    <property type="entry name" value="IclR_C"/>
    <property type="match status" value="1"/>
</dbReference>
<evidence type="ECO:0000259" key="5">
    <source>
        <dbReference type="PROSITE" id="PS51078"/>
    </source>
</evidence>
<dbReference type="Gene3D" id="3.30.450.40">
    <property type="match status" value="1"/>
</dbReference>
<dbReference type="GO" id="GO:0045892">
    <property type="term" value="P:negative regulation of DNA-templated transcription"/>
    <property type="evidence" value="ECO:0007669"/>
    <property type="project" value="TreeGrafter"/>
</dbReference>
<dbReference type="EMBL" id="SNYW01000006">
    <property type="protein sequence ID" value="TDQ84127.1"/>
    <property type="molecule type" value="Genomic_DNA"/>
</dbReference>
<dbReference type="InterPro" id="IPR011991">
    <property type="entry name" value="ArsR-like_HTH"/>
</dbReference>
<dbReference type="GO" id="GO:0003700">
    <property type="term" value="F:DNA-binding transcription factor activity"/>
    <property type="evidence" value="ECO:0007669"/>
    <property type="project" value="TreeGrafter"/>
</dbReference>
<evidence type="ECO:0000256" key="1">
    <source>
        <dbReference type="ARBA" id="ARBA00023015"/>
    </source>
</evidence>
<dbReference type="InterPro" id="IPR029016">
    <property type="entry name" value="GAF-like_dom_sf"/>
</dbReference>
<evidence type="ECO:0000256" key="2">
    <source>
        <dbReference type="ARBA" id="ARBA00023125"/>
    </source>
</evidence>
<dbReference type="InterPro" id="IPR036388">
    <property type="entry name" value="WH-like_DNA-bd_sf"/>
</dbReference>
<evidence type="ECO:0000313" key="6">
    <source>
        <dbReference type="EMBL" id="TDQ84127.1"/>
    </source>
</evidence>
<keyword evidence="7" id="KW-1185">Reference proteome</keyword>
<sequence>MQADLTARTLRPHLDEIRDAAVDTPLDRYFRILEMAAGFPGGITLSQLVEVLALPKSTVHRLLRSLVAAGLLTARAPRYGPYVLGGRLLNLLYGGMSDDWVEWLVRPLLQELADRTGETCFLTRLSDLQVHSVAMVTPENDVRSYVVPGRILPAHAAASAKAILAFQSETVVRAILSGPLPVMTERTKTRLKDLQAEHAEIRETRIALCVGEDVPGFAGIASPIIIPGFDVKYSIAITGTIEALIERQQATYSELLRAFADRIAIAMSVRLGQAEQKTSKRPEPK</sequence>
<dbReference type="AlphaFoldDB" id="A0A4R6WWR7"/>
<keyword evidence="2" id="KW-0238">DNA-binding</keyword>
<keyword evidence="3" id="KW-0804">Transcription</keyword>
<keyword evidence="1" id="KW-0805">Transcription regulation</keyword>
<proteinExistence type="predicted"/>
<dbReference type="PANTHER" id="PTHR30136">
    <property type="entry name" value="HELIX-TURN-HELIX TRANSCRIPTIONAL REGULATOR, ICLR FAMILY"/>
    <property type="match status" value="1"/>
</dbReference>
<dbReference type="OrthoDB" id="9807558at2"/>
<dbReference type="RefSeq" id="WP_133612181.1">
    <property type="nucleotide sequence ID" value="NZ_SNYW01000006.1"/>
</dbReference>
<dbReference type="PANTHER" id="PTHR30136:SF24">
    <property type="entry name" value="HTH-TYPE TRANSCRIPTIONAL REPRESSOR ALLR"/>
    <property type="match status" value="1"/>
</dbReference>
<evidence type="ECO:0000256" key="3">
    <source>
        <dbReference type="ARBA" id="ARBA00023163"/>
    </source>
</evidence>
<dbReference type="InterPro" id="IPR036390">
    <property type="entry name" value="WH_DNA-bd_sf"/>
</dbReference>
<evidence type="ECO:0000259" key="4">
    <source>
        <dbReference type="PROSITE" id="PS51077"/>
    </source>
</evidence>
<organism evidence="6 7">
    <name type="scientific">Dongia mobilis</name>
    <dbReference type="NCBI Taxonomy" id="578943"/>
    <lineage>
        <taxon>Bacteria</taxon>
        <taxon>Pseudomonadati</taxon>
        <taxon>Pseudomonadota</taxon>
        <taxon>Alphaproteobacteria</taxon>
        <taxon>Rhodospirillales</taxon>
        <taxon>Dongiaceae</taxon>
        <taxon>Dongia</taxon>
    </lineage>
</organism>
<dbReference type="PROSITE" id="PS51078">
    <property type="entry name" value="ICLR_ED"/>
    <property type="match status" value="1"/>
</dbReference>
<reference evidence="6 7" key="1">
    <citation type="submission" date="2019-03" db="EMBL/GenBank/DDBJ databases">
        <title>Genomic Encyclopedia of Type Strains, Phase III (KMG-III): the genomes of soil and plant-associated and newly described type strains.</title>
        <authorList>
            <person name="Whitman W."/>
        </authorList>
    </citation>
    <scope>NUCLEOTIDE SEQUENCE [LARGE SCALE GENOMIC DNA]</scope>
    <source>
        <strain evidence="6 7">CGMCC 1.7660</strain>
    </source>
</reference>
<feature type="domain" description="IclR-ED" evidence="5">
    <location>
        <begin position="87"/>
        <end position="269"/>
    </location>
</feature>
<accession>A0A4R6WWR7</accession>
<dbReference type="SUPFAM" id="SSF46785">
    <property type="entry name" value="Winged helix' DNA-binding domain"/>
    <property type="match status" value="1"/>
</dbReference>
<evidence type="ECO:0000313" key="7">
    <source>
        <dbReference type="Proteomes" id="UP000295783"/>
    </source>
</evidence>
<dbReference type="GO" id="GO:0003677">
    <property type="term" value="F:DNA binding"/>
    <property type="evidence" value="ECO:0007669"/>
    <property type="project" value="UniProtKB-KW"/>
</dbReference>
<comment type="caution">
    <text evidence="6">The sequence shown here is derived from an EMBL/GenBank/DDBJ whole genome shotgun (WGS) entry which is preliminary data.</text>
</comment>
<dbReference type="InterPro" id="IPR014757">
    <property type="entry name" value="Tscrpt_reg_IclR_C"/>
</dbReference>
<gene>
    <name evidence="6" type="ORF">A8950_0675</name>
</gene>
<dbReference type="InterPro" id="IPR050707">
    <property type="entry name" value="HTH_MetabolicPath_Reg"/>
</dbReference>
<name>A0A4R6WWR7_9PROT</name>
<dbReference type="InterPro" id="IPR005471">
    <property type="entry name" value="Tscrpt_reg_IclR_N"/>
</dbReference>
<dbReference type="PROSITE" id="PS51077">
    <property type="entry name" value="HTH_ICLR"/>
    <property type="match status" value="1"/>
</dbReference>
<dbReference type="SUPFAM" id="SSF55781">
    <property type="entry name" value="GAF domain-like"/>
    <property type="match status" value="1"/>
</dbReference>
<dbReference type="CDD" id="cd00090">
    <property type="entry name" value="HTH_ARSR"/>
    <property type="match status" value="1"/>
</dbReference>
<dbReference type="Proteomes" id="UP000295783">
    <property type="component" value="Unassembled WGS sequence"/>
</dbReference>
<dbReference type="Pfam" id="PF09339">
    <property type="entry name" value="HTH_IclR"/>
    <property type="match status" value="1"/>
</dbReference>